<dbReference type="CTD" id="20322124"/>
<organism evidence="2 3">
    <name type="scientific">Opisthorchis viverrini</name>
    <name type="common">Southeast Asian liver fluke</name>
    <dbReference type="NCBI Taxonomy" id="6198"/>
    <lineage>
        <taxon>Eukaryota</taxon>
        <taxon>Metazoa</taxon>
        <taxon>Spiralia</taxon>
        <taxon>Lophotrochozoa</taxon>
        <taxon>Platyhelminthes</taxon>
        <taxon>Trematoda</taxon>
        <taxon>Digenea</taxon>
        <taxon>Opisthorchiida</taxon>
        <taxon>Opisthorchiata</taxon>
        <taxon>Opisthorchiidae</taxon>
        <taxon>Opisthorchis</taxon>
    </lineage>
</organism>
<proteinExistence type="predicted"/>
<dbReference type="Proteomes" id="UP000054324">
    <property type="component" value="Unassembled WGS sequence"/>
</dbReference>
<feature type="region of interest" description="Disordered" evidence="1">
    <location>
        <begin position="57"/>
        <end position="90"/>
    </location>
</feature>
<reference evidence="2 3" key="1">
    <citation type="submission" date="2013-11" db="EMBL/GenBank/DDBJ databases">
        <title>Opisthorchis viverrini - life in the bile duct.</title>
        <authorList>
            <person name="Young N.D."/>
            <person name="Nagarajan N."/>
            <person name="Lin S.J."/>
            <person name="Korhonen P.K."/>
            <person name="Jex A.R."/>
            <person name="Hall R.S."/>
            <person name="Safavi-Hemami H."/>
            <person name="Kaewkong W."/>
            <person name="Bertrand D."/>
            <person name="Gao S."/>
            <person name="Seet Q."/>
            <person name="Wongkham S."/>
            <person name="Teh B.T."/>
            <person name="Wongkham C."/>
            <person name="Intapan P.M."/>
            <person name="Maleewong W."/>
            <person name="Yang X."/>
            <person name="Hu M."/>
            <person name="Wang Z."/>
            <person name="Hofmann A."/>
            <person name="Sternberg P.W."/>
            <person name="Tan P."/>
            <person name="Wang J."/>
            <person name="Gasser R.B."/>
        </authorList>
    </citation>
    <scope>NUCLEOTIDE SEQUENCE [LARGE SCALE GENOMIC DNA]</scope>
</reference>
<dbReference type="OrthoDB" id="5062908at2759"/>
<keyword evidence="3" id="KW-1185">Reference proteome</keyword>
<dbReference type="GeneID" id="20322124"/>
<sequence>MQRSGWNHGTFGWWVRGLTVSGSNEYHKAIWTAEGWVPRSSDRVMLDTLSKPTDVYRRKNHPRNLSSGIPAFKSSPTAIKGNHRDYRHSPAQTQTNYPAVAPFRCQAAIPQEGGTRAVILPGCPSLDRGCREAEVGFEPRTFRSVNSPLITWSISPPYDKKEDVTLTFTLCRSARLFSLSY</sequence>
<evidence type="ECO:0000313" key="2">
    <source>
        <dbReference type="EMBL" id="KER24388.1"/>
    </source>
</evidence>
<protein>
    <submittedName>
        <fullName evidence="2">Uncharacterized protein</fullName>
    </submittedName>
</protein>
<dbReference type="EMBL" id="KL596812">
    <property type="protein sequence ID" value="KER24388.1"/>
    <property type="molecule type" value="Genomic_DNA"/>
</dbReference>
<dbReference type="AlphaFoldDB" id="A0A074ZB89"/>
<accession>A0A074ZB89</accession>
<evidence type="ECO:0000313" key="3">
    <source>
        <dbReference type="Proteomes" id="UP000054324"/>
    </source>
</evidence>
<gene>
    <name evidence="2" type="ORF">T265_07945</name>
</gene>
<evidence type="ECO:0000256" key="1">
    <source>
        <dbReference type="SAM" id="MobiDB-lite"/>
    </source>
</evidence>
<name>A0A074ZB89_OPIVI</name>
<dbReference type="KEGG" id="ovi:T265_07945"/>
<dbReference type="RefSeq" id="XP_009171874.1">
    <property type="nucleotide sequence ID" value="XM_009173610.1"/>
</dbReference>